<accession>A0A836ANE1</accession>
<dbReference type="AlphaFoldDB" id="A0A836ANE1"/>
<organism evidence="1 2">
    <name type="scientific">Ovis aries</name>
    <name type="common">Sheep</name>
    <dbReference type="NCBI Taxonomy" id="9940"/>
    <lineage>
        <taxon>Eukaryota</taxon>
        <taxon>Metazoa</taxon>
        <taxon>Chordata</taxon>
        <taxon>Craniata</taxon>
        <taxon>Vertebrata</taxon>
        <taxon>Euteleostomi</taxon>
        <taxon>Mammalia</taxon>
        <taxon>Eutheria</taxon>
        <taxon>Laurasiatheria</taxon>
        <taxon>Artiodactyla</taxon>
        <taxon>Ruminantia</taxon>
        <taxon>Pecora</taxon>
        <taxon>Bovidae</taxon>
        <taxon>Caprinae</taxon>
        <taxon>Ovis</taxon>
    </lineage>
</organism>
<reference evidence="1 2" key="1">
    <citation type="submission" date="2020-12" db="EMBL/GenBank/DDBJ databases">
        <title>De novo assembly of Tibetan sheep genome.</title>
        <authorList>
            <person name="Li X."/>
        </authorList>
    </citation>
    <scope>NUCLEOTIDE SEQUENCE [LARGE SCALE GENOMIC DNA]</scope>
    <source>
        <tissue evidence="1">Heart</tissue>
    </source>
</reference>
<comment type="caution">
    <text evidence="1">The sequence shown here is derived from an EMBL/GenBank/DDBJ whole genome shotgun (WGS) entry which is preliminary data.</text>
</comment>
<sequence>MMTRENGILQLFVAKDSPSGQFNFWVEVEMPSTCSLPALVLPGLSVMEYLLHNFLTGNRRAVALEEGLAIRHLEFPLPGKTLRLSL</sequence>
<gene>
    <name evidence="1" type="ORF">JEQ12_009944</name>
</gene>
<evidence type="ECO:0000313" key="1">
    <source>
        <dbReference type="EMBL" id="KAG5214158.1"/>
    </source>
</evidence>
<dbReference type="EMBL" id="JAEMGP010000002">
    <property type="protein sequence ID" value="KAG5214158.1"/>
    <property type="molecule type" value="Genomic_DNA"/>
</dbReference>
<protein>
    <submittedName>
        <fullName evidence="1">Uncharacterized protein</fullName>
    </submittedName>
</protein>
<name>A0A836ANE1_SHEEP</name>
<dbReference type="Proteomes" id="UP000664991">
    <property type="component" value="Unassembled WGS sequence"/>
</dbReference>
<proteinExistence type="predicted"/>
<evidence type="ECO:0000313" key="2">
    <source>
        <dbReference type="Proteomes" id="UP000664991"/>
    </source>
</evidence>